<dbReference type="GO" id="GO:0061630">
    <property type="term" value="F:ubiquitin protein ligase activity"/>
    <property type="evidence" value="ECO:0007669"/>
    <property type="project" value="UniProtKB-EC"/>
</dbReference>
<dbReference type="SUPFAM" id="SSF49599">
    <property type="entry name" value="TRAF domain-like"/>
    <property type="match status" value="2"/>
</dbReference>
<comment type="function">
    <text evidence="6">E3 ubiquitin-protein ligase that mediates ubiquitination and subsequent proteasomal degradation of target proteins. E3 ubiquitin ligases accept ubiquitin from an E2 ubiquitin-conjugating enzyme in the form of a thioester and then directly transfers the ubiquitin to targeted substrates.</text>
</comment>
<dbReference type="PANTHER" id="PTHR45877:SF2">
    <property type="entry name" value="E3 UBIQUITIN-PROTEIN LIGASE SINA-RELATED"/>
    <property type="match status" value="1"/>
</dbReference>
<dbReference type="GO" id="GO:0008270">
    <property type="term" value="F:zinc ion binding"/>
    <property type="evidence" value="ECO:0007669"/>
    <property type="project" value="UniProtKB-KW"/>
</dbReference>
<evidence type="ECO:0000256" key="5">
    <source>
        <dbReference type="PROSITE-ProRule" id="PRU00455"/>
    </source>
</evidence>
<dbReference type="InterPro" id="IPR008974">
    <property type="entry name" value="TRAF-like"/>
</dbReference>
<feature type="domain" description="SIAH-type" evidence="7">
    <location>
        <begin position="63"/>
        <end position="124"/>
    </location>
</feature>
<dbReference type="GO" id="GO:0005737">
    <property type="term" value="C:cytoplasm"/>
    <property type="evidence" value="ECO:0007669"/>
    <property type="project" value="InterPro"/>
</dbReference>
<evidence type="ECO:0000256" key="3">
    <source>
        <dbReference type="ARBA" id="ARBA00022771"/>
    </source>
</evidence>
<dbReference type="GO" id="GO:0043161">
    <property type="term" value="P:proteasome-mediated ubiquitin-dependent protein catabolic process"/>
    <property type="evidence" value="ECO:0007669"/>
    <property type="project" value="TreeGrafter"/>
</dbReference>
<dbReference type="PANTHER" id="PTHR45877">
    <property type="entry name" value="E3 UBIQUITIN-PROTEIN LIGASE SIAH2"/>
    <property type="match status" value="1"/>
</dbReference>
<dbReference type="Gene3D" id="2.60.210.10">
    <property type="entry name" value="Apoptosis, Tumor Necrosis Factor Receptor Associated Protein 2, Chain A"/>
    <property type="match status" value="1"/>
</dbReference>
<proteinExistence type="inferred from homology"/>
<sequence length="523" mass="61380">MDFSALQTRDWIEQLKCSVCTNYLSYFPVYISLSNDNICGRCSPKMAATDLRQNKAYEIVAQDLEFSCRYQSEGCWEKLKPEKIPQHEANCPYVIIECITKNFTKCEAKTSKLNMMKHCQEKHCDVFLKNDTFDIDLSTSKGVYNLLEYDNQLLVVKRKYFPQEKVIEFFIARKENEKFRKFAPYVVKFTYGNRELAIRHDVGHEIRIIEKISLESLIESDKKESKVIGEIHVETKTGPTSNAETVTKGLLNLFRCSYCNEYFLPEALRFSCNVIICPSCRNRTCYDAEHYDDMDKLNVNKLANLLQFPCRNAKNGCSFSSSLHEIKMHHGLCQYGTQICPIQDYTNCTWNGLYKDLDLHFLEKHHDLLITLNTISVNISSLQPQNNHQQRTVHSFHQNKFRERIIALRSKLPNDNLHSVKCYLLKFGSHFFNLILFHKDDKYYWVVQLMGEFKDMFSYKIEIIDNNNKVNKMTVTNACSKHTEWKILLNNLRDCCFFSSEQIQSFLGKQNELTFKVYIYQNN</sequence>
<gene>
    <name evidence="8" type="ORF">Zmor_009416</name>
</gene>
<evidence type="ECO:0000256" key="4">
    <source>
        <dbReference type="ARBA" id="ARBA00022833"/>
    </source>
</evidence>
<dbReference type="Pfam" id="PF21361">
    <property type="entry name" value="Sina_ZnF"/>
    <property type="match status" value="2"/>
</dbReference>
<dbReference type="GO" id="GO:0031624">
    <property type="term" value="F:ubiquitin conjugating enzyme binding"/>
    <property type="evidence" value="ECO:0007669"/>
    <property type="project" value="TreeGrafter"/>
</dbReference>
<keyword evidence="3 5" id="KW-0863">Zinc-finger</keyword>
<evidence type="ECO:0000256" key="6">
    <source>
        <dbReference type="RuleBase" id="RU201113"/>
    </source>
</evidence>
<protein>
    <recommendedName>
        <fullName evidence="6">E3 ubiquitin-protein ligase</fullName>
        <ecNumber evidence="6">2.3.2.27</ecNumber>
    </recommendedName>
</protein>
<dbReference type="InterPro" id="IPR004162">
    <property type="entry name" value="SINA-like_animal"/>
</dbReference>
<comment type="domain">
    <text evidence="6">The SBD domain (substrate-binding domain) mediates the interaction with substrate proteins. It is related to the TRAF family.</text>
</comment>
<comment type="domain">
    <text evidence="6">The RING-type zinc finger domain is essential for ubiquitin ligase activity.</text>
</comment>
<evidence type="ECO:0000313" key="9">
    <source>
        <dbReference type="Proteomes" id="UP001168821"/>
    </source>
</evidence>
<evidence type="ECO:0000256" key="1">
    <source>
        <dbReference type="ARBA" id="ARBA00009119"/>
    </source>
</evidence>
<dbReference type="InterPro" id="IPR018121">
    <property type="entry name" value="7-in-absentia-prot_TRAF-dom"/>
</dbReference>
<dbReference type="Proteomes" id="UP001168821">
    <property type="component" value="Unassembled WGS sequence"/>
</dbReference>
<comment type="similarity">
    <text evidence="1 6">Belongs to the SINA (Seven in absentia) family.</text>
</comment>
<name>A0AA38IQM8_9CUCU</name>
<dbReference type="Gene3D" id="3.30.40.10">
    <property type="entry name" value="Zinc/RING finger domain, C3HC4 (zinc finger)"/>
    <property type="match status" value="2"/>
</dbReference>
<keyword evidence="4 6" id="KW-0862">Zinc</keyword>
<comment type="caution">
    <text evidence="8">The sequence shown here is derived from an EMBL/GenBank/DDBJ whole genome shotgun (WGS) entry which is preliminary data.</text>
</comment>
<dbReference type="PROSITE" id="PS51081">
    <property type="entry name" value="ZF_SIAH"/>
    <property type="match status" value="2"/>
</dbReference>
<keyword evidence="9" id="KW-1185">Reference proteome</keyword>
<dbReference type="EC" id="2.3.2.27" evidence="6"/>
<dbReference type="Pfam" id="PF03145">
    <property type="entry name" value="Sina_TRAF"/>
    <property type="match status" value="1"/>
</dbReference>
<keyword evidence="2 6" id="KW-0479">Metal-binding</keyword>
<comment type="pathway">
    <text evidence="6">Protein modification; protein ubiquitination.</text>
</comment>
<dbReference type="InterPro" id="IPR013083">
    <property type="entry name" value="Znf_RING/FYVE/PHD"/>
</dbReference>
<organism evidence="8 9">
    <name type="scientific">Zophobas morio</name>
    <dbReference type="NCBI Taxonomy" id="2755281"/>
    <lineage>
        <taxon>Eukaryota</taxon>
        <taxon>Metazoa</taxon>
        <taxon>Ecdysozoa</taxon>
        <taxon>Arthropoda</taxon>
        <taxon>Hexapoda</taxon>
        <taxon>Insecta</taxon>
        <taxon>Pterygota</taxon>
        <taxon>Neoptera</taxon>
        <taxon>Endopterygota</taxon>
        <taxon>Coleoptera</taxon>
        <taxon>Polyphaga</taxon>
        <taxon>Cucujiformia</taxon>
        <taxon>Tenebrionidae</taxon>
        <taxon>Zophobas</taxon>
    </lineage>
</organism>
<comment type="catalytic activity">
    <reaction evidence="6">
        <text>S-ubiquitinyl-[E2 ubiquitin-conjugating enzyme]-L-cysteine + [acceptor protein]-L-lysine = [E2 ubiquitin-conjugating enzyme]-L-cysteine + N(6)-ubiquitinyl-[acceptor protein]-L-lysine.</text>
        <dbReference type="EC" id="2.3.2.27"/>
    </reaction>
</comment>
<reference evidence="8" key="1">
    <citation type="journal article" date="2023" name="G3 (Bethesda)">
        <title>Whole genome assemblies of Zophobas morio and Tenebrio molitor.</title>
        <authorList>
            <person name="Kaur S."/>
            <person name="Stinson S.A."/>
            <person name="diCenzo G.C."/>
        </authorList>
    </citation>
    <scope>NUCLEOTIDE SEQUENCE</scope>
    <source>
        <strain evidence="8">QUZm001</strain>
    </source>
</reference>
<dbReference type="AlphaFoldDB" id="A0AA38IQM8"/>
<feature type="domain" description="SIAH-type" evidence="7">
    <location>
        <begin position="305"/>
        <end position="366"/>
    </location>
</feature>
<evidence type="ECO:0000259" key="7">
    <source>
        <dbReference type="PROSITE" id="PS51081"/>
    </source>
</evidence>
<keyword evidence="6" id="KW-0833">Ubl conjugation pathway</keyword>
<accession>A0AA38IQM8</accession>
<evidence type="ECO:0000256" key="2">
    <source>
        <dbReference type="ARBA" id="ARBA00022723"/>
    </source>
</evidence>
<dbReference type="EMBL" id="JALNTZ010000003">
    <property type="protein sequence ID" value="KAJ3657629.1"/>
    <property type="molecule type" value="Genomic_DNA"/>
</dbReference>
<dbReference type="InterPro" id="IPR013010">
    <property type="entry name" value="Znf_SIAH"/>
</dbReference>
<evidence type="ECO:0000313" key="8">
    <source>
        <dbReference type="EMBL" id="KAJ3657629.1"/>
    </source>
</evidence>